<sequence>MVESFNIRFLALVVLVILTLSSNNISNGVLGQGGCEGQFQGLAQQCSQYVLKTGPKTPPSKGCCDLIKKADVPCICKHVTKEIEQIVSMEKMVYVAGYCGKPLPHGSKCGSFTIPPV</sequence>
<dbReference type="FunCoup" id="A0A200PTF2">
    <property type="interactions" value="97"/>
</dbReference>
<dbReference type="CDD" id="cd04660">
    <property type="entry name" value="nsLTP_like"/>
    <property type="match status" value="1"/>
</dbReference>
<proteinExistence type="predicted"/>
<dbReference type="PANTHER" id="PTHR33286">
    <property type="entry name" value="BIFUNCTIONAL INHIBITOR/LIPID-TRANSFER PROTEIN/SEED STORAGE 2S ALBUMIN SUPERFAMILY PROTEIN"/>
    <property type="match status" value="1"/>
</dbReference>
<dbReference type="SUPFAM" id="SSF47699">
    <property type="entry name" value="Bifunctional inhibitor/lipid-transfer protein/seed storage 2S albumin"/>
    <property type="match status" value="1"/>
</dbReference>
<comment type="caution">
    <text evidence="3">The sequence shown here is derived from an EMBL/GenBank/DDBJ whole genome shotgun (WGS) entry which is preliminary data.</text>
</comment>
<organism evidence="3 4">
    <name type="scientific">Macleaya cordata</name>
    <name type="common">Five-seeded plume-poppy</name>
    <name type="synonym">Bocconia cordata</name>
    <dbReference type="NCBI Taxonomy" id="56857"/>
    <lineage>
        <taxon>Eukaryota</taxon>
        <taxon>Viridiplantae</taxon>
        <taxon>Streptophyta</taxon>
        <taxon>Embryophyta</taxon>
        <taxon>Tracheophyta</taxon>
        <taxon>Spermatophyta</taxon>
        <taxon>Magnoliopsida</taxon>
        <taxon>Ranunculales</taxon>
        <taxon>Papaveraceae</taxon>
        <taxon>Papaveroideae</taxon>
        <taxon>Macleaya</taxon>
    </lineage>
</organism>
<reference evidence="3 4" key="1">
    <citation type="journal article" date="2017" name="Mol. Plant">
        <title>The Genome of Medicinal Plant Macleaya cordata Provides New Insights into Benzylisoquinoline Alkaloids Metabolism.</title>
        <authorList>
            <person name="Liu X."/>
            <person name="Liu Y."/>
            <person name="Huang P."/>
            <person name="Ma Y."/>
            <person name="Qing Z."/>
            <person name="Tang Q."/>
            <person name="Cao H."/>
            <person name="Cheng P."/>
            <person name="Zheng Y."/>
            <person name="Yuan Z."/>
            <person name="Zhou Y."/>
            <person name="Liu J."/>
            <person name="Tang Z."/>
            <person name="Zhuo Y."/>
            <person name="Zhang Y."/>
            <person name="Yu L."/>
            <person name="Huang J."/>
            <person name="Yang P."/>
            <person name="Peng Q."/>
            <person name="Zhang J."/>
            <person name="Jiang W."/>
            <person name="Zhang Z."/>
            <person name="Lin K."/>
            <person name="Ro D.K."/>
            <person name="Chen X."/>
            <person name="Xiong X."/>
            <person name="Shang Y."/>
            <person name="Huang S."/>
            <person name="Zeng J."/>
        </authorList>
    </citation>
    <scope>NUCLEOTIDE SEQUENCE [LARGE SCALE GENOMIC DNA]</scope>
    <source>
        <strain evidence="4">cv. BLH2017</strain>
        <tissue evidence="3">Root</tissue>
    </source>
</reference>
<evidence type="ECO:0000313" key="3">
    <source>
        <dbReference type="EMBL" id="OVA01513.1"/>
    </source>
</evidence>
<dbReference type="EMBL" id="MVGT01004067">
    <property type="protein sequence ID" value="OVA01513.1"/>
    <property type="molecule type" value="Genomic_DNA"/>
</dbReference>
<feature type="domain" description="Bifunctional inhibitor/plant lipid transfer protein/seed storage helical" evidence="2">
    <location>
        <begin position="17"/>
        <end position="109"/>
    </location>
</feature>
<protein>
    <submittedName>
        <fullName evidence="3">Bifunctional inhibitor/plant lipid transfer protein/seed storage helical domain</fullName>
    </submittedName>
</protein>
<accession>A0A200PTF2</accession>
<dbReference type="STRING" id="56857.A0A200PTF2"/>
<dbReference type="InterPro" id="IPR016140">
    <property type="entry name" value="Bifunc_inhib/LTP/seed_store"/>
</dbReference>
<dbReference type="Proteomes" id="UP000195402">
    <property type="component" value="Unassembled WGS sequence"/>
</dbReference>
<evidence type="ECO:0000259" key="2">
    <source>
        <dbReference type="Pfam" id="PF14368"/>
    </source>
</evidence>
<feature type="signal peptide" evidence="1">
    <location>
        <begin position="1"/>
        <end position="21"/>
    </location>
</feature>
<dbReference type="InterPro" id="IPR036312">
    <property type="entry name" value="Bifun_inhib/LTP/seed_sf"/>
</dbReference>
<dbReference type="InterPro" id="IPR044741">
    <property type="entry name" value="NsLTP-like"/>
</dbReference>
<keyword evidence="4" id="KW-1185">Reference proteome</keyword>
<dbReference type="OMA" id="HCACGRI"/>
<dbReference type="OrthoDB" id="653734at2759"/>
<dbReference type="PANTHER" id="PTHR33286:SF1">
    <property type="entry name" value="OS01G0800600 PROTEIN"/>
    <property type="match status" value="1"/>
</dbReference>
<evidence type="ECO:0000313" key="4">
    <source>
        <dbReference type="Proteomes" id="UP000195402"/>
    </source>
</evidence>
<keyword evidence="1" id="KW-0732">Signal</keyword>
<dbReference type="InParanoid" id="A0A200PTF2"/>
<name>A0A200PTF2_MACCD</name>
<feature type="chain" id="PRO_5012871539" evidence="1">
    <location>
        <begin position="22"/>
        <end position="117"/>
    </location>
</feature>
<dbReference type="Gene3D" id="1.10.110.10">
    <property type="entry name" value="Plant lipid-transfer and hydrophobic proteins"/>
    <property type="match status" value="1"/>
</dbReference>
<evidence type="ECO:0000256" key="1">
    <source>
        <dbReference type="SAM" id="SignalP"/>
    </source>
</evidence>
<dbReference type="AlphaFoldDB" id="A0A200PTF2"/>
<dbReference type="Pfam" id="PF14368">
    <property type="entry name" value="LTP_2"/>
    <property type="match status" value="1"/>
</dbReference>
<gene>
    <name evidence="3" type="ORF">BVC80_1515g2</name>
</gene>